<evidence type="ECO:0000259" key="1">
    <source>
        <dbReference type="Pfam" id="PF16861"/>
    </source>
</evidence>
<reference evidence="2" key="1">
    <citation type="journal article" date="2014" name="Front. Microbiol.">
        <title>High frequency of phylogenetically diverse reductive dehalogenase-homologous genes in deep subseafloor sedimentary metagenomes.</title>
        <authorList>
            <person name="Kawai M."/>
            <person name="Futagami T."/>
            <person name="Toyoda A."/>
            <person name="Takaki Y."/>
            <person name="Nishi S."/>
            <person name="Hori S."/>
            <person name="Arai W."/>
            <person name="Tsubouchi T."/>
            <person name="Morono Y."/>
            <person name="Uchiyama I."/>
            <person name="Ito T."/>
            <person name="Fujiyama A."/>
            <person name="Inagaki F."/>
            <person name="Takami H."/>
        </authorList>
    </citation>
    <scope>NUCLEOTIDE SEQUENCE</scope>
    <source>
        <strain evidence="2">Expedition CK06-06</strain>
    </source>
</reference>
<dbReference type="InterPro" id="IPR051338">
    <property type="entry name" value="NodU/CmcH_Carbamoyltrnsfr"/>
</dbReference>
<dbReference type="InterPro" id="IPR038152">
    <property type="entry name" value="Carbam_trans_C_sf"/>
</dbReference>
<feature type="non-terminal residue" evidence="2">
    <location>
        <position position="1"/>
    </location>
</feature>
<sequence>IREFLDKNKVKYSEFRDEKGLIQKVAKLIFDNKVVGWFQGRMEYGPRALGSRSILSNPCNPEMRDILNAKVKHREMFRPFAPVICYEDVNDYFECDKPLPYPTDFMLMVYPIKKEKQKLIPAVTHVDGTGRLQVIRKGQNMLYYDLIKEFGKLSGVPMLINTSFNIRGEPIVCKPYDAYKCMMGTGIDCIVMGKYFIKRKDNPKDVWQSEKSIND</sequence>
<name>X0VGI2_9ZZZZ</name>
<accession>X0VGI2</accession>
<dbReference type="EMBL" id="BARS01030055">
    <property type="protein sequence ID" value="GAG17404.1"/>
    <property type="molecule type" value="Genomic_DNA"/>
</dbReference>
<dbReference type="AlphaFoldDB" id="X0VGI2"/>
<gene>
    <name evidence="2" type="ORF">S01H1_46912</name>
</gene>
<comment type="caution">
    <text evidence="2">The sequence shown here is derived from an EMBL/GenBank/DDBJ whole genome shotgun (WGS) entry which is preliminary data.</text>
</comment>
<feature type="domain" description="Carbamoyltransferase C-terminal" evidence="1">
    <location>
        <begin position="26"/>
        <end position="199"/>
    </location>
</feature>
<dbReference type="Pfam" id="PF16861">
    <property type="entry name" value="Carbam_trans_C"/>
    <property type="match status" value="1"/>
</dbReference>
<dbReference type="PANTHER" id="PTHR34847:SF1">
    <property type="entry name" value="NODULATION PROTEIN U"/>
    <property type="match status" value="1"/>
</dbReference>
<dbReference type="InterPro" id="IPR031730">
    <property type="entry name" value="Carbam_trans_C"/>
</dbReference>
<proteinExistence type="predicted"/>
<organism evidence="2">
    <name type="scientific">marine sediment metagenome</name>
    <dbReference type="NCBI Taxonomy" id="412755"/>
    <lineage>
        <taxon>unclassified sequences</taxon>
        <taxon>metagenomes</taxon>
        <taxon>ecological metagenomes</taxon>
    </lineage>
</organism>
<dbReference type="PANTHER" id="PTHR34847">
    <property type="entry name" value="NODULATION PROTEIN U"/>
    <property type="match status" value="1"/>
</dbReference>
<dbReference type="Gene3D" id="3.90.870.20">
    <property type="entry name" value="Carbamoyltransferase, C-terminal domain"/>
    <property type="match status" value="1"/>
</dbReference>
<evidence type="ECO:0000313" key="2">
    <source>
        <dbReference type="EMBL" id="GAG17404.1"/>
    </source>
</evidence>
<protein>
    <recommendedName>
        <fullName evidence="1">Carbamoyltransferase C-terminal domain-containing protein</fullName>
    </recommendedName>
</protein>